<proteinExistence type="predicted"/>
<dbReference type="SUPFAM" id="SSF57756">
    <property type="entry name" value="Retrovirus zinc finger-like domains"/>
    <property type="match status" value="1"/>
</dbReference>
<accession>A0ABR0PDB1</accession>
<organism evidence="4 5">
    <name type="scientific">Gossypium arboreum</name>
    <name type="common">Tree cotton</name>
    <name type="synonym">Gossypium nanking</name>
    <dbReference type="NCBI Taxonomy" id="29729"/>
    <lineage>
        <taxon>Eukaryota</taxon>
        <taxon>Viridiplantae</taxon>
        <taxon>Streptophyta</taxon>
        <taxon>Embryophyta</taxon>
        <taxon>Tracheophyta</taxon>
        <taxon>Spermatophyta</taxon>
        <taxon>Magnoliopsida</taxon>
        <taxon>eudicotyledons</taxon>
        <taxon>Gunneridae</taxon>
        <taxon>Pentapetalae</taxon>
        <taxon>rosids</taxon>
        <taxon>malvids</taxon>
        <taxon>Malvales</taxon>
        <taxon>Malvaceae</taxon>
        <taxon>Malvoideae</taxon>
        <taxon>Gossypium</taxon>
    </lineage>
</organism>
<name>A0ABR0PDB1_GOSAR</name>
<evidence type="ECO:0000259" key="3">
    <source>
        <dbReference type="PROSITE" id="PS50158"/>
    </source>
</evidence>
<dbReference type="Gene3D" id="4.10.60.10">
    <property type="entry name" value="Zinc finger, CCHC-type"/>
    <property type="match status" value="1"/>
</dbReference>
<evidence type="ECO:0000313" key="4">
    <source>
        <dbReference type="EMBL" id="KAK5819104.1"/>
    </source>
</evidence>
<evidence type="ECO:0000256" key="2">
    <source>
        <dbReference type="SAM" id="MobiDB-lite"/>
    </source>
</evidence>
<dbReference type="Proteomes" id="UP001358586">
    <property type="component" value="Chromosome 7"/>
</dbReference>
<dbReference type="InterPro" id="IPR036875">
    <property type="entry name" value="Znf_CCHC_sf"/>
</dbReference>
<feature type="region of interest" description="Disordered" evidence="2">
    <location>
        <begin position="208"/>
        <end position="260"/>
    </location>
</feature>
<dbReference type="PROSITE" id="PS50158">
    <property type="entry name" value="ZF_CCHC"/>
    <property type="match status" value="1"/>
</dbReference>
<gene>
    <name evidence="4" type="ORF">PVK06_024063</name>
</gene>
<dbReference type="SMART" id="SM00343">
    <property type="entry name" value="ZnF_C2HC"/>
    <property type="match status" value="1"/>
</dbReference>
<dbReference type="PANTHER" id="PTHR33325:SF11">
    <property type="entry name" value="COLD SHOCK DOMAIN-CONTAINING PROTEIN 4-LIKE"/>
    <property type="match status" value="1"/>
</dbReference>
<keyword evidence="1" id="KW-0862">Zinc</keyword>
<keyword evidence="5" id="KW-1185">Reference proteome</keyword>
<sequence>MSNLTKLEFAALDISGKNYLSWVLDAEIHLDAKGLGNTILADKEASNQDKAKAMIFIRHHLHEGLKVEYLTVKDPLELWKNLKERFDHQKTVILPKARYDWMHLWLQDFKTVSEYKSVLFKISSQLKLCGENITDENLLEKTFSTFHATNVLLQQQYREKGFKMYSELISCLLVAEQNNELLMKNHGIRPTGFAPFLKKNVAVHNNYENRKYRGRDHGRGRSGGRGLERISNRYHGGHNNDTSNHQKKNNCERQERSGQNNPSKIVENICYRCGMKGHWSRTCRTSEHLVKLYQASIKRKGKHIETNFISQNDEMEAKDEDIHYNTKTGHAYEGDKFNDLNNITHLDVADFFENH</sequence>
<keyword evidence="1" id="KW-0479">Metal-binding</keyword>
<feature type="compositionally biased region" description="Basic and acidic residues" evidence="2">
    <location>
        <begin position="208"/>
        <end position="219"/>
    </location>
</feature>
<protein>
    <recommendedName>
        <fullName evidence="3">CCHC-type domain-containing protein</fullName>
    </recommendedName>
</protein>
<comment type="caution">
    <text evidence="4">The sequence shown here is derived from an EMBL/GenBank/DDBJ whole genome shotgun (WGS) entry which is preliminary data.</text>
</comment>
<keyword evidence="1" id="KW-0863">Zinc-finger</keyword>
<feature type="domain" description="CCHC-type" evidence="3">
    <location>
        <begin position="270"/>
        <end position="284"/>
    </location>
</feature>
<evidence type="ECO:0000256" key="1">
    <source>
        <dbReference type="PROSITE-ProRule" id="PRU00047"/>
    </source>
</evidence>
<evidence type="ECO:0000313" key="5">
    <source>
        <dbReference type="Proteomes" id="UP001358586"/>
    </source>
</evidence>
<dbReference type="PANTHER" id="PTHR33325">
    <property type="entry name" value="ZINC FINGER, CCHC-TYPE-RELATED"/>
    <property type="match status" value="1"/>
</dbReference>
<dbReference type="InterPro" id="IPR001878">
    <property type="entry name" value="Znf_CCHC"/>
</dbReference>
<reference evidence="4 5" key="1">
    <citation type="submission" date="2023-03" db="EMBL/GenBank/DDBJ databases">
        <title>WGS of Gossypium arboreum.</title>
        <authorList>
            <person name="Yu D."/>
        </authorList>
    </citation>
    <scope>NUCLEOTIDE SEQUENCE [LARGE SCALE GENOMIC DNA]</scope>
    <source>
        <tissue evidence="4">Leaf</tissue>
    </source>
</reference>
<dbReference type="EMBL" id="JARKNE010000007">
    <property type="protein sequence ID" value="KAK5819104.1"/>
    <property type="molecule type" value="Genomic_DNA"/>
</dbReference>